<proteinExistence type="predicted"/>
<feature type="transmembrane region" description="Helical" evidence="1">
    <location>
        <begin position="12"/>
        <end position="38"/>
    </location>
</feature>
<feature type="transmembrane region" description="Helical" evidence="1">
    <location>
        <begin position="80"/>
        <end position="98"/>
    </location>
</feature>
<name>A0A7J6MBA5_PERCH</name>
<dbReference type="OrthoDB" id="6500128at2759"/>
<sequence length="127" mass="14307">MSSPAVTRFESFVISLAQTVSWVLALALTTLTITFSAYQIKSLYGPYVVAKLTSDTSYRFPEYMYRVYGDELESLALEHWGYLGSALGVSALSIWLVLPDTPWKKIFDFVNRLPPAEEIVGDKKKDD</sequence>
<accession>A0A7J6MBA5</accession>
<keyword evidence="1" id="KW-1133">Transmembrane helix</keyword>
<dbReference type="Proteomes" id="UP000591131">
    <property type="component" value="Unassembled WGS sequence"/>
</dbReference>
<organism evidence="2 3">
    <name type="scientific">Perkinsus chesapeaki</name>
    <name type="common">Clam parasite</name>
    <name type="synonym">Perkinsus andrewsi</name>
    <dbReference type="NCBI Taxonomy" id="330153"/>
    <lineage>
        <taxon>Eukaryota</taxon>
        <taxon>Sar</taxon>
        <taxon>Alveolata</taxon>
        <taxon>Perkinsozoa</taxon>
        <taxon>Perkinsea</taxon>
        <taxon>Perkinsida</taxon>
        <taxon>Perkinsidae</taxon>
        <taxon>Perkinsus</taxon>
    </lineage>
</organism>
<dbReference type="AlphaFoldDB" id="A0A7J6MBA5"/>
<gene>
    <name evidence="2" type="ORF">FOL47_002916</name>
</gene>
<keyword evidence="3" id="KW-1185">Reference proteome</keyword>
<evidence type="ECO:0000313" key="3">
    <source>
        <dbReference type="Proteomes" id="UP000591131"/>
    </source>
</evidence>
<evidence type="ECO:0000313" key="2">
    <source>
        <dbReference type="EMBL" id="KAF4668656.1"/>
    </source>
</evidence>
<reference evidence="2 3" key="1">
    <citation type="submission" date="2020-04" db="EMBL/GenBank/DDBJ databases">
        <title>Perkinsus chesapeaki whole genome sequence.</title>
        <authorList>
            <person name="Bogema D.R."/>
        </authorList>
    </citation>
    <scope>NUCLEOTIDE SEQUENCE [LARGE SCALE GENOMIC DNA]</scope>
    <source>
        <strain evidence="2">ATCC PRA-425</strain>
    </source>
</reference>
<keyword evidence="1" id="KW-0812">Transmembrane</keyword>
<protein>
    <submittedName>
        <fullName evidence="2">Uncharacterized protein</fullName>
    </submittedName>
</protein>
<dbReference type="EMBL" id="JAAPAO010000186">
    <property type="protein sequence ID" value="KAF4668656.1"/>
    <property type="molecule type" value="Genomic_DNA"/>
</dbReference>
<evidence type="ECO:0000256" key="1">
    <source>
        <dbReference type="SAM" id="Phobius"/>
    </source>
</evidence>
<keyword evidence="1" id="KW-0472">Membrane</keyword>
<comment type="caution">
    <text evidence="2">The sequence shown here is derived from an EMBL/GenBank/DDBJ whole genome shotgun (WGS) entry which is preliminary data.</text>
</comment>